<dbReference type="SUPFAM" id="SSF53098">
    <property type="entry name" value="Ribonuclease H-like"/>
    <property type="match status" value="1"/>
</dbReference>
<evidence type="ECO:0000256" key="6">
    <source>
        <dbReference type="SAM" id="MobiDB-lite"/>
    </source>
</evidence>
<dbReference type="PANTHER" id="PTHR46481">
    <property type="entry name" value="ZINC FINGER BED DOMAIN-CONTAINING PROTEIN 4"/>
    <property type="match status" value="1"/>
</dbReference>
<organism evidence="7 8">
    <name type="scientific">Huso huso</name>
    <name type="common">Beluga</name>
    <name type="synonym">Acipenser huso</name>
    <dbReference type="NCBI Taxonomy" id="61971"/>
    <lineage>
        <taxon>Eukaryota</taxon>
        <taxon>Metazoa</taxon>
        <taxon>Chordata</taxon>
        <taxon>Craniata</taxon>
        <taxon>Vertebrata</taxon>
        <taxon>Euteleostomi</taxon>
        <taxon>Actinopterygii</taxon>
        <taxon>Chondrostei</taxon>
        <taxon>Acipenseriformes</taxon>
        <taxon>Acipenseridae</taxon>
        <taxon>Huso</taxon>
    </lineage>
</organism>
<evidence type="ECO:0000256" key="2">
    <source>
        <dbReference type="ARBA" id="ARBA00022723"/>
    </source>
</evidence>
<evidence type="ECO:0000256" key="3">
    <source>
        <dbReference type="ARBA" id="ARBA00022771"/>
    </source>
</evidence>
<feature type="compositionally biased region" description="Low complexity" evidence="6">
    <location>
        <begin position="354"/>
        <end position="363"/>
    </location>
</feature>
<protein>
    <submittedName>
        <fullName evidence="7">Zinc finger BED domain-containing protein 1-like</fullName>
    </submittedName>
</protein>
<feature type="region of interest" description="Disordered" evidence="6">
    <location>
        <begin position="330"/>
        <end position="432"/>
    </location>
</feature>
<evidence type="ECO:0000313" key="7">
    <source>
        <dbReference type="EMBL" id="KAK6477799.1"/>
    </source>
</evidence>
<feature type="compositionally biased region" description="Low complexity" evidence="6">
    <location>
        <begin position="330"/>
        <end position="345"/>
    </location>
</feature>
<evidence type="ECO:0000256" key="5">
    <source>
        <dbReference type="ARBA" id="ARBA00023242"/>
    </source>
</evidence>
<name>A0ABR0YZJ6_HUSHU</name>
<proteinExistence type="predicted"/>
<comment type="caution">
    <text evidence="7">The sequence shown here is derived from an EMBL/GenBank/DDBJ whole genome shotgun (WGS) entry which is preliminary data.</text>
</comment>
<keyword evidence="2" id="KW-0479">Metal-binding</keyword>
<keyword evidence="4" id="KW-0862">Zinc</keyword>
<dbReference type="PANTHER" id="PTHR46481:SF10">
    <property type="entry name" value="ZINC FINGER BED DOMAIN-CONTAINING PROTEIN 39"/>
    <property type="match status" value="1"/>
</dbReference>
<feature type="compositionally biased region" description="Acidic residues" evidence="6">
    <location>
        <begin position="420"/>
        <end position="429"/>
    </location>
</feature>
<reference evidence="7 8" key="1">
    <citation type="submission" date="2021-05" db="EMBL/GenBank/DDBJ databases">
        <authorList>
            <person name="Zahm M."/>
            <person name="Klopp C."/>
            <person name="Cabau C."/>
            <person name="Kuhl H."/>
            <person name="Suciu R."/>
            <person name="Ciorpac M."/>
            <person name="Holostenco D."/>
            <person name="Gessner J."/>
            <person name="Wuertz S."/>
            <person name="Hohne C."/>
            <person name="Stock M."/>
            <person name="Gislard M."/>
            <person name="Lluch J."/>
            <person name="Milhes M."/>
            <person name="Lampietro C."/>
            <person name="Lopez Roques C."/>
            <person name="Donnadieu C."/>
            <person name="Du K."/>
            <person name="Schartl M."/>
            <person name="Guiguen Y."/>
        </authorList>
    </citation>
    <scope>NUCLEOTIDE SEQUENCE [LARGE SCALE GENOMIC DNA]</scope>
    <source>
        <strain evidence="7">Hh-F2</strain>
        <tissue evidence="7">Blood</tissue>
    </source>
</reference>
<dbReference type="InterPro" id="IPR052035">
    <property type="entry name" value="ZnF_BED_domain_contain"/>
</dbReference>
<gene>
    <name evidence="7" type="ORF">HHUSO_G21397</name>
</gene>
<keyword evidence="3" id="KW-0863">Zinc-finger</keyword>
<evidence type="ECO:0000313" key="8">
    <source>
        <dbReference type="Proteomes" id="UP001369086"/>
    </source>
</evidence>
<keyword evidence="8" id="KW-1185">Reference proteome</keyword>
<feature type="compositionally biased region" description="Basic and acidic residues" evidence="6">
    <location>
        <begin position="370"/>
        <end position="384"/>
    </location>
</feature>
<dbReference type="InterPro" id="IPR012337">
    <property type="entry name" value="RNaseH-like_sf"/>
</dbReference>
<evidence type="ECO:0000256" key="4">
    <source>
        <dbReference type="ARBA" id="ARBA00022833"/>
    </source>
</evidence>
<comment type="subcellular location">
    <subcellularLocation>
        <location evidence="1">Nucleus</location>
    </subcellularLocation>
</comment>
<sequence length="471" mass="51985">ALTTDIWTSIATEAYLSVTAHFITPAWTMKTINLTSKPLTERHTGDNIVAWVEEVLKKFEISPAQVVALVRDNGSNVVSAANKFSGLHGWLSVSCAGHSLQLTINNALKNTTIQCAIGAARSVVEHFKKSELATTALKRKQKQMETPQHTLLQDVPTRWNSSLHMIKRLLEQRWPIVAVLSDPTVKSARAVRHLDLSQDQWSLLNELVSILQPFETATTYLSGETYVSLSAVPSLIKSVSSLMDLAVKNSSAIKNFKRVAFQQLDQRWKIGILDSRSGLDLESPMISAAILDPRFRHLRFIRKSCSVSTEQIERALCLQGHYVNTSSHYTASATNATDTTRADTSGTATGFHQPPSSSSTTSDAADEEQEGRRESNVLDEEVHSSPRSWNASQQPLIIHPAMPVDSCDAGDISNNHENSPDDGEVEPNEPIDLSHPQLVLGRMFMEGWKDSALTALLTQRKVMKNKPCGKK</sequence>
<evidence type="ECO:0000256" key="1">
    <source>
        <dbReference type="ARBA" id="ARBA00004123"/>
    </source>
</evidence>
<dbReference type="EMBL" id="JAHFZB010000020">
    <property type="protein sequence ID" value="KAK6477799.1"/>
    <property type="molecule type" value="Genomic_DNA"/>
</dbReference>
<feature type="non-terminal residue" evidence="7">
    <location>
        <position position="1"/>
    </location>
</feature>
<feature type="compositionally biased region" description="Polar residues" evidence="6">
    <location>
        <begin position="385"/>
        <end position="395"/>
    </location>
</feature>
<dbReference type="Proteomes" id="UP001369086">
    <property type="component" value="Unassembled WGS sequence"/>
</dbReference>
<keyword evidence="5" id="KW-0539">Nucleus</keyword>
<accession>A0ABR0YZJ6</accession>